<dbReference type="InterPro" id="IPR015819">
    <property type="entry name" value="Lipid_transp_b-sht_shell"/>
</dbReference>
<dbReference type="InterPro" id="IPR015255">
    <property type="entry name" value="Vitellinogen_open_b-sht"/>
</dbReference>
<evidence type="ECO:0000313" key="13">
    <source>
        <dbReference type="Proteomes" id="UP000749559"/>
    </source>
</evidence>
<sequence>MATKGVILLAALVAGTLAVPVSLDLLDESKCSSHCKESVKFRYQPGTTYSYRYEADTVTSVQGASEEHSSLHIRATANIEVIEPCEMVLKLTDVTLEESHPKDLRRRNQVNGMRTFKEKLELNPLRFAFQDGHIEATCATEGEDEWAQNIKHAVLSAFQNGMDDLETEAMLDEVDIAGNCPTHYTVKESESRGMKTVSRSKNILECLDRNHQQTYVQGTPYDARSPLQSMPILKSTHECEQMIDAYGKLVKTACEEMHMFRPFSNEKSGAVTTSTQVLEFTREFRSRRTPLDSINIVKRTNLKFSHTEAPEVESSNVRDAESILRDLCDKSSDEIRPEVPFLFSKLVYKLRQLGADSLESVLNRASRNPCSKAKTFMHEAIPLLGTTAAVKLIKKKIASNEVEEYTSIWLTMMSLIPKPTSEMLGELKELLDVPQPSHNVMLAVSTLAFSHCKHNPTCEEDPNVRAIVQVFEKMLNYNCKVTPATEDKVIMALKSIGNIGISLRPANLNRCVANRDLPIAVRLAAMEAFRRMPCHENEVRFDSLKDIFRDAQLDSEVRIGAYLMMMKCPTPSMMQDIRSILEEETVNQVGSFVWTHLTNLMETSAPYKQDIRSIVEDELLKKCFDMDKRKFSRNIELSLFSEMLNTGANLESNIIWSQKSFFPRSAMLNLTVDMFGQSVNLFEVGARAEGIQHFLEQMFGPEGYLSNKIPDIGPRRNKRDAIRPQKINKVEDRYDFVAPEAKASAYMRLFGNEIRYASLDSSAKGKFNPLDFLINLASDNTYEFTKSMMFLDSTHCIPTVTGLPLKMAINGTATVNLKVGGKVDIRQLFTFPPKFDIDGFVKPSGAVEVSSTMGVDAFVTKTGLRVVSTLHSSTYAEGKIELQNGQLLNVKVDMPKDKIEVLDVKTRFYILSSDGDREQKMVTSGRVEKEGCTGSTLVDALGIEFCSTISYANASMVDEAPYFPLTGPKTFTLVLNKRDTHTSYEMEAGFSKQKEGSGKSAKDTYVTKLSFNTPGSQADRHLSTELIYKPEDKAFSLNLKSPWKKLDANGEYVNKPDLKRIALEAMVDETKRYAVSSEMQTTIKGATVTYTPSFELHMPNKKAITVKGELIKVAKVKLGMYELNGVLDVNSPYFNGKLTNKISSDSRKGLKSMDVKMDYDDKRGGKQYVRFAGKLKTINNAKITKYTATGNSVISQYPEYNVGYIVSSEYNPTNLKGSAEVKYGAKAKKMISSFEFTRHPSGILTGMTGKCNVKCASKGIDSSFSFEHKKMGDKMDSKLDFALTPRKKGSIDSSIEYNLDDMKVFGDVKLTYPGREMRIVHDLQRQRPGQFKHIVTGQWQKGKEASISSTYQKSGDQHAVDSTITSTSYPGRDIKLMGKLKPNLKDFSINLGGIYDGKGYETDFSYETNLCKGGPCAFKSDVSLKYPERSFRGNVDVLQRGTTHNVKAGVWWDRKNANIDGSIRYNSLVDHDVSLTLKYPGQEIKVINHKDVKDGRHIADTRISWDGERKMFAVTSDFGYEHSSWYHSSKADGKITIRTPYPNFETMTTEVGYEKTTDTIKTNGAFELPRQKFGFDVDLERRRTWKSVRGDITITIPIRQLNPLELSYDHSLTPNSLNVEVDTKYGNNFAKFNLDGTKNARGYYSYGNYRAKAALTTSHRGFEKNELSYTVRYEKTKFSGEISGLWGVNQKSVINVDLLYPGSGLINVQGSVTAATPFYDQIKVAHKLNVQDASIDTLLDVIVGREKKVSFKLNGDIDKRREVSLNGQMDLTTVFKPVRAVSVALQHKHDYRRALTFDSSLVLSHQLDEYRKIKIETELAKNQGFDVEGKMQFTSPFKKFEFVNLEITNKKIRDTYTTKGEMKLGPNTKVNIDSELKIQSIEDMYGQVRFTSTFNRFQRIIASATHKKDGRAWNSEINVEYAPSKKIEVTSSLETSPIKARLEVKSPFKEMKNVLLSVFLDGKLSDFTSKVTIDHNMLKSPISTELESSVSTQNIKIKSKITSPFEAMSSALLNFDYTGPLRNYNVKAILNHNLLSRRISFEHEQDTSNLENIRSHFKLITPYPKLSGESTFTFEGVPKHFDLTYTSTFPQAFTNRDLVINLKSDVRDIHNFIIECNNQFLIDTKYKLLEDVSFKYAHKKVSPNNYECSGFISSGPGGETKIQFLNKLNLASWKDFGEHLEIDSNILKKIEFDLMFKKAQRTEGSFSFTSPLNINDVSARFNHHGDLRRFSTDAEVRYAPNKVINIKADHTKTPKGIKSELVVKTPFQRFKENKVSIEHDGDLNDFTNKASIGYDLGKEINWESAVKHSGSWWGKKEAMTTMKLETPFEIVRNAELSIDHKHSWDNVDNTIEFSRNDQKYLHLESKYDKETEKKHAVDIQLLKPYQMEGKFELKDLGKEKTGQVYVNLNKNKRDLNMKVEYTYKDNSNRFRTSHLADIKAFTPFLDEPKHELHAEFENSRKGLSNKGDFDIMAVKGGYELDWAKLRSGVKTSGKVMLPTRTVALDFEHTTDSNKKTSDVSFMWDAESDPSKKMTFKSDYQTRGVQHNGKVTITHPFLQEGVTVTSDLTLDKDNCNYLANVVVECDREKVEASGKLANTEAAPNMNYTLQFGLKHPVSLLDIDMVGHVASVNDKLSTGASVSYLTTRRQNKVVYLRGEIDKVKKELDLQLLSPVKTMNLVGRMANKDSSYHFELENVTPYTTTTLGELDFDTSPKIDLKIFDPENDRNMLHIYGKYLPKKAIELEAYRLVDGTRRSDSLMKTKLSSSHLLSSRLTWNPDFFSEVKEAINARRPEIMESLQDMKESFSSEMSQRKRLTSRSRAWSNIVEKANTAMNDMYSTNEFFAYDIYQMSRTALDYIRTYSEYTSSLMSELFAKTGEDIRNRFNSLAAKIKYLVEDYSLSLEQGKRYLKETWNRKTDEAAEYMSDMRQNAMESLEAYRNNLNGYLASITPTWYPMNYAFVTYAKDKLSEFLDYVKTHPHTQTVKDWADDMNLDDHIDTFADKYNEILYRVRSKIQSQVQSALSHPHVKYAKELANSAYQQGTWAYEYWQIEETIVDALKQLYNNWKPLAKKHLYNIADQYLHFDEYKVVRFDPQNGEIKVQAHVPFELKDIKLPTEMPNMQKYINKLTNRWENIKRRVASMMPDKDFSLWDTYYSYKPLATNPLVMLPPYDTHALMAGRQHYMTFDKKFYEFAGECSYLLAHDFENNNFSVVVNYKKTPKALLKSILVISNEKQIEIQSDYRVKLDSRKAELPIGFKNTTAVRHGNMIVISNSRGLTVKCDLPHDFCMVYMSGWYHGKTAGLFGTYDNEAKNDWLSPDREPQSTVSDFANSWDVGYQCKSSGANIAVEADFRENSVQYQTCAALFKDTNSPFRPCFKQADPAPFMTMCLNDLELLNKPVSEADTCNTAAAYLTDCKVHGLELSLPKSCVTCKMPNKEVIKQDQEVTLSKKTLLNAVDVVFVIQETECNKKIATNLNKLAVLTTGNLAKMGLRDVQFGLVGFGGEGVHNKPHSHTLDGELFAPKTKLLIGIKSFDFTRPDTKVDGLSALAFASKYPFRAGAAREVILVTCDTCTEGPTTYSEMQHLMLERDISFHVVLDHALAIKTKKKAKSFIYGFDNDEVFTNKHFKLLIKKFKGDTSLRSQILEPKDMCAPLALESNGTVWDRNHLMGGRPVSQKKLMVVMSRALAKGTQPSPCQICDCVPDITGVGMSVCRQCDVPKYNPLSKLSRYNSNIIEPKDDEFTNDLKEFINKPQKPKKKPLKKTPPKKKFFKKKKGAKA</sequence>
<name>A0A8J1UTN6_OWEFU</name>
<dbReference type="GO" id="GO:0008289">
    <property type="term" value="F:lipid binding"/>
    <property type="evidence" value="ECO:0007669"/>
    <property type="project" value="UniProtKB-KW"/>
</dbReference>
<protein>
    <submittedName>
        <fullName evidence="12">Uncharacterized protein</fullName>
    </submittedName>
</protein>
<dbReference type="Pfam" id="PF08742">
    <property type="entry name" value="C8"/>
    <property type="match status" value="1"/>
</dbReference>
<dbReference type="Gene3D" id="1.25.10.20">
    <property type="entry name" value="Vitellinogen, superhelical"/>
    <property type="match status" value="1"/>
</dbReference>
<dbReference type="InterPro" id="IPR015817">
    <property type="entry name" value="Vitellinogen_open_b-sht_sub1"/>
</dbReference>
<keyword evidence="2" id="KW-0813">Transport</keyword>
<comment type="subcellular location">
    <subcellularLocation>
        <location evidence="1">Secreted</location>
    </subcellularLocation>
</comment>
<evidence type="ECO:0000256" key="8">
    <source>
        <dbReference type="ARBA" id="ARBA00023180"/>
    </source>
</evidence>
<accession>A0A8J1UTN6</accession>
<dbReference type="InterPro" id="IPR015816">
    <property type="entry name" value="Vitellinogen_b-sht_N"/>
</dbReference>
<keyword evidence="8" id="KW-0325">Glycoprotein</keyword>
<dbReference type="GO" id="GO:0005319">
    <property type="term" value="F:lipid transporter activity"/>
    <property type="evidence" value="ECO:0007669"/>
    <property type="project" value="InterPro"/>
</dbReference>
<evidence type="ECO:0000256" key="1">
    <source>
        <dbReference type="ARBA" id="ARBA00004613"/>
    </source>
</evidence>
<dbReference type="PANTHER" id="PTHR37860:SF1">
    <property type="match status" value="1"/>
</dbReference>
<dbReference type="Gene3D" id="2.20.80.10">
    <property type="entry name" value="Lipovitellin-phosvitin complex, chain A, domain 4"/>
    <property type="match status" value="1"/>
</dbReference>
<dbReference type="Gene3D" id="2.30.230.10">
    <property type="entry name" value="Lipovitellin, beta-sheet shell regions, chain A"/>
    <property type="match status" value="1"/>
</dbReference>
<evidence type="ECO:0000256" key="4">
    <source>
        <dbReference type="ARBA" id="ARBA00022729"/>
    </source>
</evidence>
<dbReference type="InterPro" id="IPR001846">
    <property type="entry name" value="VWF_type-D"/>
</dbReference>
<dbReference type="Pfam" id="PF01347">
    <property type="entry name" value="Vitellogenin_N"/>
    <property type="match status" value="1"/>
</dbReference>
<dbReference type="Proteomes" id="UP000749559">
    <property type="component" value="Unassembled WGS sequence"/>
</dbReference>
<feature type="signal peptide" evidence="11">
    <location>
        <begin position="1"/>
        <end position="18"/>
    </location>
</feature>
<dbReference type="OrthoDB" id="6484170at2759"/>
<dbReference type="Pfam" id="PF06448">
    <property type="entry name" value="DUF1081"/>
    <property type="match status" value="1"/>
</dbReference>
<dbReference type="PROSITE" id="PS51211">
    <property type="entry name" value="VITELLOGENIN"/>
    <property type="match status" value="1"/>
</dbReference>
<keyword evidence="5" id="KW-0445">Lipid transport</keyword>
<evidence type="ECO:0000256" key="11">
    <source>
        <dbReference type="SAM" id="SignalP"/>
    </source>
</evidence>
<feature type="chain" id="PRO_5043366629" evidence="11">
    <location>
        <begin position="19"/>
        <end position="3780"/>
    </location>
</feature>
<dbReference type="Pfam" id="PF00094">
    <property type="entry name" value="VWD"/>
    <property type="match status" value="1"/>
</dbReference>
<dbReference type="FunFam" id="2.20.50.20:FF:000007">
    <property type="entry name" value="von Willebrand factor type D domaincontaining protein"/>
    <property type="match status" value="1"/>
</dbReference>
<evidence type="ECO:0000256" key="2">
    <source>
        <dbReference type="ARBA" id="ARBA00022448"/>
    </source>
</evidence>
<keyword evidence="6" id="KW-0446">Lipid-binding</keyword>
<dbReference type="GO" id="GO:0005576">
    <property type="term" value="C:extracellular region"/>
    <property type="evidence" value="ECO:0007669"/>
    <property type="project" value="UniProtKB-SubCell"/>
</dbReference>
<proteinExistence type="predicted"/>
<dbReference type="SUPFAM" id="SSF56968">
    <property type="entry name" value="Lipovitellin-phosvitin complex, beta-sheet shell regions"/>
    <property type="match status" value="2"/>
</dbReference>
<keyword evidence="4 11" id="KW-0732">Signal</keyword>
<keyword evidence="7 9" id="KW-1015">Disulfide bond</keyword>
<feature type="compositionally biased region" description="Basic residues" evidence="10">
    <location>
        <begin position="3755"/>
        <end position="3780"/>
    </location>
</feature>
<evidence type="ECO:0000256" key="3">
    <source>
        <dbReference type="ARBA" id="ARBA00022525"/>
    </source>
</evidence>
<dbReference type="InterPro" id="IPR014853">
    <property type="entry name" value="VWF/SSPO/ZAN-like_Cys-rich_dom"/>
</dbReference>
<dbReference type="InterPro" id="IPR011030">
    <property type="entry name" value="Lipovitellin_superhlx_dom"/>
</dbReference>
<reference evidence="12" key="1">
    <citation type="submission" date="2022-03" db="EMBL/GenBank/DDBJ databases">
        <authorList>
            <person name="Martin C."/>
        </authorList>
    </citation>
    <scope>NUCLEOTIDE SEQUENCE</scope>
</reference>
<evidence type="ECO:0000256" key="7">
    <source>
        <dbReference type="ARBA" id="ARBA00023157"/>
    </source>
</evidence>
<gene>
    <name evidence="12" type="ORF">OFUS_LOCUS366</name>
</gene>
<dbReference type="SMART" id="SM00216">
    <property type="entry name" value="VWD"/>
    <property type="match status" value="1"/>
</dbReference>
<dbReference type="SMART" id="SM00638">
    <property type="entry name" value="LPD_N"/>
    <property type="match status" value="1"/>
</dbReference>
<keyword evidence="3" id="KW-0964">Secreted</keyword>
<dbReference type="EMBL" id="CAIIXF020000001">
    <property type="protein sequence ID" value="CAH1772638.1"/>
    <property type="molecule type" value="Genomic_DNA"/>
</dbReference>
<keyword evidence="13" id="KW-1185">Reference proteome</keyword>
<evidence type="ECO:0000256" key="9">
    <source>
        <dbReference type="PROSITE-ProRule" id="PRU00557"/>
    </source>
</evidence>
<dbReference type="PANTHER" id="PTHR37860">
    <property type="entry name" value="AGAP008810-PA"/>
    <property type="match status" value="1"/>
</dbReference>
<evidence type="ECO:0000256" key="10">
    <source>
        <dbReference type="SAM" id="MobiDB-lite"/>
    </source>
</evidence>
<dbReference type="Pfam" id="PF09172">
    <property type="entry name" value="Vit_open_b-sht"/>
    <property type="match status" value="1"/>
</dbReference>
<dbReference type="SUPFAM" id="SSF48431">
    <property type="entry name" value="Lipovitellin-phosvitin complex, superhelical domain"/>
    <property type="match status" value="1"/>
</dbReference>
<dbReference type="InterPro" id="IPR009454">
    <property type="entry name" value="Lipid_transpt_open_b-sht"/>
</dbReference>
<feature type="disulfide bond" evidence="9">
    <location>
        <begin position="180"/>
        <end position="206"/>
    </location>
</feature>
<comment type="caution">
    <text evidence="9">Lacks conserved residue(s) required for the propagation of feature annotation.</text>
</comment>
<feature type="region of interest" description="Disordered" evidence="10">
    <location>
        <begin position="3750"/>
        <end position="3780"/>
    </location>
</feature>
<dbReference type="SMART" id="SM01169">
    <property type="entry name" value="DUF1943"/>
    <property type="match status" value="1"/>
</dbReference>
<evidence type="ECO:0000256" key="5">
    <source>
        <dbReference type="ARBA" id="ARBA00023055"/>
    </source>
</evidence>
<organism evidence="12 13">
    <name type="scientific">Owenia fusiformis</name>
    <name type="common">Polychaete worm</name>
    <dbReference type="NCBI Taxonomy" id="6347"/>
    <lineage>
        <taxon>Eukaryota</taxon>
        <taxon>Metazoa</taxon>
        <taxon>Spiralia</taxon>
        <taxon>Lophotrochozoa</taxon>
        <taxon>Annelida</taxon>
        <taxon>Polychaeta</taxon>
        <taxon>Sedentaria</taxon>
        <taxon>Canalipalpata</taxon>
        <taxon>Sabellida</taxon>
        <taxon>Oweniida</taxon>
        <taxon>Oweniidae</taxon>
        <taxon>Owenia</taxon>
    </lineage>
</organism>
<comment type="caution">
    <text evidence="12">The sequence shown here is derived from an EMBL/GenBank/DDBJ whole genome shotgun (WGS) entry which is preliminary data.</text>
</comment>
<evidence type="ECO:0000313" key="12">
    <source>
        <dbReference type="EMBL" id="CAH1772638.1"/>
    </source>
</evidence>
<evidence type="ECO:0000256" key="6">
    <source>
        <dbReference type="ARBA" id="ARBA00023121"/>
    </source>
</evidence>
<dbReference type="PROSITE" id="PS51233">
    <property type="entry name" value="VWFD"/>
    <property type="match status" value="1"/>
</dbReference>
<dbReference type="InterPro" id="IPR001747">
    <property type="entry name" value="Vitellogenin_N"/>
</dbReference>
<dbReference type="Gene3D" id="2.20.50.20">
    <property type="entry name" value="Lipovitellin. Chain A, domain 3"/>
    <property type="match status" value="1"/>
</dbReference>